<dbReference type="SUPFAM" id="SSF53383">
    <property type="entry name" value="PLP-dependent transferases"/>
    <property type="match status" value="1"/>
</dbReference>
<dbReference type="PROSITE" id="PS00595">
    <property type="entry name" value="AA_TRANSFER_CLASS_5"/>
    <property type="match status" value="1"/>
</dbReference>
<evidence type="ECO:0000256" key="5">
    <source>
        <dbReference type="PIRSR" id="PIRSR000524-50"/>
    </source>
</evidence>
<feature type="modified residue" description="N6-(pyridoxal phosphate)lysine" evidence="5">
    <location>
        <position position="198"/>
    </location>
</feature>
<dbReference type="Gene3D" id="3.40.640.10">
    <property type="entry name" value="Type I PLP-dependent aspartate aminotransferase-like (Major domain)"/>
    <property type="match status" value="1"/>
</dbReference>
<dbReference type="InterPro" id="IPR015424">
    <property type="entry name" value="PyrdxlP-dep_Trfase"/>
</dbReference>
<evidence type="ECO:0000256" key="2">
    <source>
        <dbReference type="ARBA" id="ARBA00009236"/>
    </source>
</evidence>
<evidence type="ECO:0000256" key="3">
    <source>
        <dbReference type="ARBA" id="ARBA00022898"/>
    </source>
</evidence>
<keyword evidence="10" id="KW-1185">Reference proteome</keyword>
<evidence type="ECO:0000256" key="6">
    <source>
        <dbReference type="RuleBase" id="RU004075"/>
    </source>
</evidence>
<evidence type="ECO:0000256" key="4">
    <source>
        <dbReference type="PIRSR" id="PIRSR000524-1"/>
    </source>
</evidence>
<evidence type="ECO:0000259" key="8">
    <source>
        <dbReference type="Pfam" id="PF00266"/>
    </source>
</evidence>
<comment type="caution">
    <text evidence="9">The sequence shown here is derived from an EMBL/GenBank/DDBJ whole genome shotgun (WGS) entry which is preliminary data.</text>
</comment>
<keyword evidence="9" id="KW-0032">Aminotransferase</keyword>
<name>A0A0R3L112_9BRAD</name>
<organism evidence="9 10">
    <name type="scientific">Bradyrhizobium jicamae</name>
    <dbReference type="NCBI Taxonomy" id="280332"/>
    <lineage>
        <taxon>Bacteria</taxon>
        <taxon>Pseudomonadati</taxon>
        <taxon>Pseudomonadota</taxon>
        <taxon>Alphaproteobacteria</taxon>
        <taxon>Hyphomicrobiales</taxon>
        <taxon>Nitrobacteraceae</taxon>
        <taxon>Bradyrhizobium</taxon>
    </lineage>
</organism>
<dbReference type="FunFam" id="3.40.640.10:FF:000054">
    <property type="entry name" value="Serine--glyoxylate aminotransferase"/>
    <property type="match status" value="1"/>
</dbReference>
<dbReference type="RefSeq" id="WP_057838928.1">
    <property type="nucleotide sequence ID" value="NZ_LLXZ01000178.1"/>
</dbReference>
<dbReference type="GO" id="GO:0019265">
    <property type="term" value="P:glycine biosynthetic process, by transamination of glyoxylate"/>
    <property type="evidence" value="ECO:0007669"/>
    <property type="project" value="TreeGrafter"/>
</dbReference>
<dbReference type="AlphaFoldDB" id="A0A0R3L112"/>
<dbReference type="GO" id="GO:0004760">
    <property type="term" value="F:L-serine-pyruvate transaminase activity"/>
    <property type="evidence" value="ECO:0007669"/>
    <property type="project" value="TreeGrafter"/>
</dbReference>
<dbReference type="Pfam" id="PF00266">
    <property type="entry name" value="Aminotran_5"/>
    <property type="match status" value="1"/>
</dbReference>
<evidence type="ECO:0000256" key="1">
    <source>
        <dbReference type="ARBA" id="ARBA00001933"/>
    </source>
</evidence>
<dbReference type="Proteomes" id="UP000050863">
    <property type="component" value="Unassembled WGS sequence"/>
</dbReference>
<dbReference type="InterPro" id="IPR024169">
    <property type="entry name" value="SP_NH2Trfase/AEP_transaminase"/>
</dbReference>
<evidence type="ECO:0000256" key="7">
    <source>
        <dbReference type="RuleBase" id="RU004504"/>
    </source>
</evidence>
<keyword evidence="3 5" id="KW-0663">Pyridoxal phosphate</keyword>
<dbReference type="OrthoDB" id="389074at2"/>
<evidence type="ECO:0000313" key="10">
    <source>
        <dbReference type="Proteomes" id="UP000050863"/>
    </source>
</evidence>
<dbReference type="PANTHER" id="PTHR21152">
    <property type="entry name" value="AMINOTRANSFERASE CLASS V"/>
    <property type="match status" value="1"/>
</dbReference>
<dbReference type="InterPro" id="IPR015422">
    <property type="entry name" value="PyrdxlP-dep_Trfase_small"/>
</dbReference>
<accession>A0A0R3L112</accession>
<dbReference type="FunFam" id="3.90.1150.10:FF:000204">
    <property type="entry name" value="Hypothetical aminotransferase"/>
    <property type="match status" value="1"/>
</dbReference>
<protein>
    <submittedName>
        <fullName evidence="9">Aminotransferase</fullName>
    </submittedName>
</protein>
<feature type="binding site" evidence="4">
    <location>
        <position position="346"/>
    </location>
    <ligand>
        <name>substrate</name>
    </ligand>
</feature>
<dbReference type="GO" id="GO:0008453">
    <property type="term" value="F:alanine-glyoxylate transaminase activity"/>
    <property type="evidence" value="ECO:0007669"/>
    <property type="project" value="TreeGrafter"/>
</dbReference>
<comment type="similarity">
    <text evidence="2 6">Belongs to the class-V pyridoxal-phosphate-dependent aminotransferase family.</text>
</comment>
<dbReference type="Gene3D" id="3.90.1150.10">
    <property type="entry name" value="Aspartate Aminotransferase, domain 1"/>
    <property type="match status" value="1"/>
</dbReference>
<dbReference type="InterPro" id="IPR015421">
    <property type="entry name" value="PyrdxlP-dep_Trfase_major"/>
</dbReference>
<dbReference type="EMBL" id="LLXZ01000178">
    <property type="protein sequence ID" value="KRQ99564.1"/>
    <property type="molecule type" value="Genomic_DNA"/>
</dbReference>
<dbReference type="PANTHER" id="PTHR21152:SF40">
    <property type="entry name" value="ALANINE--GLYOXYLATE AMINOTRANSFERASE"/>
    <property type="match status" value="1"/>
</dbReference>
<proteinExistence type="inferred from homology"/>
<dbReference type="PIRSF" id="PIRSF000524">
    <property type="entry name" value="SPT"/>
    <property type="match status" value="1"/>
</dbReference>
<reference evidence="9 10" key="1">
    <citation type="submission" date="2014-03" db="EMBL/GenBank/DDBJ databases">
        <title>Bradyrhizobium valentinum sp. nov., isolated from effective nodules of Lupinus mariae-josephae, a lupine endemic of basic-lime soils in Eastern Spain.</title>
        <authorList>
            <person name="Duran D."/>
            <person name="Rey L."/>
            <person name="Navarro A."/>
            <person name="Busquets A."/>
            <person name="Imperial J."/>
            <person name="Ruiz-Argueso T."/>
        </authorList>
    </citation>
    <scope>NUCLEOTIDE SEQUENCE [LARGE SCALE GENOMIC DNA]</scope>
    <source>
        <strain evidence="9 10">PAC68</strain>
    </source>
</reference>
<sequence>MTVRAGREFLAIPGPTTMPDEVLQAMHRPALDIYSSQMVELTESLLADLSKLFATKGKSYIYIANGHGAWEATLSNVLSRGDKVLVLESGRFAIGWGQAAAAMGAEVEVLKGDWRRAVRASEVEARLRQDKDHTIKAIVAVQVDTASGAYNDIEAIGKAIRSTGHPALFMVDTVASLGCMPFEMDKWGIDVAMSGSQKGLMTPPGLGFVAANDRAWEVHKKANLRTPYWDWTEREGSEHYRKYAGTAPVHLLFALRKAIDMLQTEGLENAFLRHRLLGEAVRRAVAVWGEGQVIGFNIAEANERSNTVTTVTMNGHDPAALQRYCKEKCGVVLGTGIGELSGQAFRIAHMGHVNAPMILGTLGVVEVGLTALGIPHGRGGTEAAIEYLGENVGA</sequence>
<comment type="cofactor">
    <cofactor evidence="1 5 7">
        <name>pyridoxal 5'-phosphate</name>
        <dbReference type="ChEBI" id="CHEBI:597326"/>
    </cofactor>
</comment>
<dbReference type="InterPro" id="IPR020578">
    <property type="entry name" value="Aminotrans_V_PyrdxlP_BS"/>
</dbReference>
<feature type="domain" description="Aminotransferase class V" evidence="8">
    <location>
        <begin position="30"/>
        <end position="336"/>
    </location>
</feature>
<dbReference type="STRING" id="280332.CQ12_35290"/>
<gene>
    <name evidence="9" type="ORF">CQ12_35290</name>
</gene>
<keyword evidence="9" id="KW-0808">Transferase</keyword>
<dbReference type="InterPro" id="IPR000192">
    <property type="entry name" value="Aminotrans_V_dom"/>
</dbReference>
<evidence type="ECO:0000313" key="9">
    <source>
        <dbReference type="EMBL" id="KRQ99564.1"/>
    </source>
</evidence>